<dbReference type="HOGENOM" id="CLU_028163_1_0_12"/>
<dbReference type="SMART" id="SM00471">
    <property type="entry name" value="HDc"/>
    <property type="match status" value="1"/>
</dbReference>
<dbReference type="CDD" id="cd00077">
    <property type="entry name" value="HDc"/>
    <property type="match status" value="1"/>
</dbReference>
<dbReference type="STRING" id="869212.Turpa_1554"/>
<dbReference type="NCBIfam" id="NF002326">
    <property type="entry name" value="PRK01286.1-1"/>
    <property type="match status" value="1"/>
</dbReference>
<dbReference type="NCBIfam" id="TIGR01353">
    <property type="entry name" value="dGTP_triPase"/>
    <property type="match status" value="1"/>
</dbReference>
<dbReference type="OrthoDB" id="9803619at2"/>
<evidence type="ECO:0000256" key="1">
    <source>
        <dbReference type="ARBA" id="ARBA00022801"/>
    </source>
</evidence>
<organism evidence="4 5">
    <name type="scientific">Turneriella parva (strain ATCC BAA-1111 / DSM 21527 / NCTC 11395 / H)</name>
    <name type="common">Leptospira parva</name>
    <dbReference type="NCBI Taxonomy" id="869212"/>
    <lineage>
        <taxon>Bacteria</taxon>
        <taxon>Pseudomonadati</taxon>
        <taxon>Spirochaetota</taxon>
        <taxon>Spirochaetia</taxon>
        <taxon>Leptospirales</taxon>
        <taxon>Leptospiraceae</taxon>
        <taxon>Turneriella</taxon>
    </lineage>
</organism>
<dbReference type="PROSITE" id="PS51831">
    <property type="entry name" value="HD"/>
    <property type="match status" value="1"/>
</dbReference>
<dbReference type="InterPro" id="IPR026875">
    <property type="entry name" value="PHydrolase_assoc_dom"/>
</dbReference>
<dbReference type="InterPro" id="IPR003607">
    <property type="entry name" value="HD/PDEase_dom"/>
</dbReference>
<reference evidence="4 5" key="1">
    <citation type="submission" date="2012-06" db="EMBL/GenBank/DDBJ databases">
        <title>The complete chromosome of genome of Turneriella parva DSM 21527.</title>
        <authorList>
            <consortium name="US DOE Joint Genome Institute (JGI-PGF)"/>
            <person name="Lucas S."/>
            <person name="Han J."/>
            <person name="Lapidus A."/>
            <person name="Bruce D."/>
            <person name="Goodwin L."/>
            <person name="Pitluck S."/>
            <person name="Peters L."/>
            <person name="Kyrpides N."/>
            <person name="Mavromatis K."/>
            <person name="Ivanova N."/>
            <person name="Mikhailova N."/>
            <person name="Chertkov O."/>
            <person name="Detter J.C."/>
            <person name="Tapia R."/>
            <person name="Han C."/>
            <person name="Land M."/>
            <person name="Hauser L."/>
            <person name="Markowitz V."/>
            <person name="Cheng J.-F."/>
            <person name="Hugenholtz P."/>
            <person name="Woyke T."/>
            <person name="Wu D."/>
            <person name="Gronow S."/>
            <person name="Wellnitz S."/>
            <person name="Brambilla E."/>
            <person name="Klenk H.-P."/>
            <person name="Eisen J.A."/>
        </authorList>
    </citation>
    <scope>NUCLEOTIDE SEQUENCE [LARGE SCALE GENOMIC DNA]</scope>
    <source>
        <strain evidence="5">ATCC BAA-1111 / DSM 21527 / NCTC 11395 / H</strain>
    </source>
</reference>
<evidence type="ECO:0000256" key="2">
    <source>
        <dbReference type="HAMAP-Rule" id="MF_01212"/>
    </source>
</evidence>
<sequence length="371" mass="42644">MTSPLAAQGEYFESRQFAEESHPLRNEFQRDRDRVVHSKYFRRLEYKTQVFVNHLGDNFRTRLTHSIEVSQIARTVARVLGLNEDLTETVALAHDLGHPPFGHAGERALHEKMRELGGFDHNEQTLRIVTTLEERYPNFTGLNLTRGTLASLQKHSSLPKDAAGKVSHGHCLEAIIVDMCDEIAYNNHDIDDGLESGHLTLQQLSEVKLWHENYKIVGERYPGIKPKIQIRATIREIINGMVSNLIEASRQNIAAANLDTFEDVLRYNADERAKPLIAFSDKMDAQVKDLKKFLFRNLYRHADVVRMNERANHIISRIFDFVIRDPKMLPADYHERIETMGVERVVADFIAGMTDRYALHWNTEILGAHAR</sequence>
<dbReference type="RefSeq" id="WP_014802713.1">
    <property type="nucleotide sequence ID" value="NC_018020.1"/>
</dbReference>
<dbReference type="HAMAP" id="MF_01212">
    <property type="entry name" value="dGTPase_type2"/>
    <property type="match status" value="1"/>
</dbReference>
<dbReference type="InterPro" id="IPR023023">
    <property type="entry name" value="dNTPase_2"/>
</dbReference>
<dbReference type="EMBL" id="CP002959">
    <property type="protein sequence ID" value="AFM12202.1"/>
    <property type="molecule type" value="Genomic_DNA"/>
</dbReference>
<dbReference type="AlphaFoldDB" id="I4B4J5"/>
<dbReference type="Pfam" id="PF13286">
    <property type="entry name" value="HD_assoc"/>
    <property type="match status" value="1"/>
</dbReference>
<proteinExistence type="inferred from homology"/>
<keyword evidence="5" id="KW-1185">Reference proteome</keyword>
<protein>
    <recommendedName>
        <fullName evidence="2">Deoxyguanosinetriphosphate triphosphohydrolase-like protein</fullName>
    </recommendedName>
</protein>
<dbReference type="InterPro" id="IPR006674">
    <property type="entry name" value="HD_domain"/>
</dbReference>
<gene>
    <name evidence="4" type="ordered locus">Turpa_1554</name>
</gene>
<dbReference type="KEGG" id="tpx:Turpa_1554"/>
<evidence type="ECO:0000313" key="5">
    <source>
        <dbReference type="Proteomes" id="UP000006048"/>
    </source>
</evidence>
<dbReference type="Pfam" id="PF01966">
    <property type="entry name" value="HD"/>
    <property type="match status" value="1"/>
</dbReference>
<evidence type="ECO:0000313" key="4">
    <source>
        <dbReference type="EMBL" id="AFM12202.1"/>
    </source>
</evidence>
<dbReference type="InterPro" id="IPR006261">
    <property type="entry name" value="dGTPase"/>
</dbReference>
<name>I4B4J5_TURPD</name>
<dbReference type="GO" id="GO:0008832">
    <property type="term" value="F:dGTPase activity"/>
    <property type="evidence" value="ECO:0007669"/>
    <property type="project" value="TreeGrafter"/>
</dbReference>
<dbReference type="PANTHER" id="PTHR11373:SF43">
    <property type="entry name" value="DEOXYGUANOSINETRIPHOSPHATE TRIPHOSPHOHYDROLASE-LIKE PROTEIN"/>
    <property type="match status" value="1"/>
</dbReference>
<comment type="similarity">
    <text evidence="2">Belongs to the dGTPase family. Type 2 subfamily.</text>
</comment>
<dbReference type="PANTHER" id="PTHR11373">
    <property type="entry name" value="DEOXYNUCLEOSIDE TRIPHOSPHATE TRIPHOSPHOHYDROLASE"/>
    <property type="match status" value="1"/>
</dbReference>
<dbReference type="Gene3D" id="1.10.3210.10">
    <property type="entry name" value="Hypothetical protein af1432"/>
    <property type="match status" value="1"/>
</dbReference>
<accession>I4B4J5</accession>
<evidence type="ECO:0000259" key="3">
    <source>
        <dbReference type="PROSITE" id="PS51831"/>
    </source>
</evidence>
<keyword evidence="1 2" id="KW-0378">Hydrolase</keyword>
<dbReference type="SUPFAM" id="SSF109604">
    <property type="entry name" value="HD-domain/PDEase-like"/>
    <property type="match status" value="1"/>
</dbReference>
<dbReference type="InterPro" id="IPR050135">
    <property type="entry name" value="dGTPase-like"/>
</dbReference>
<feature type="domain" description="HD" evidence="3">
    <location>
        <begin position="62"/>
        <end position="186"/>
    </location>
</feature>
<dbReference type="GO" id="GO:0006203">
    <property type="term" value="P:dGTP catabolic process"/>
    <property type="evidence" value="ECO:0007669"/>
    <property type="project" value="TreeGrafter"/>
</dbReference>
<dbReference type="Proteomes" id="UP000006048">
    <property type="component" value="Chromosome"/>
</dbReference>